<dbReference type="Pfam" id="PF07897">
    <property type="entry name" value="EAR"/>
    <property type="match status" value="1"/>
</dbReference>
<accession>A0AAN7KNH1</accession>
<keyword evidence="3 4" id="KW-0539">Nucleus</keyword>
<dbReference type="FunFam" id="3.90.940.40:FF:000001">
    <property type="entry name" value="Protein CHLORORESPIRATORY REDUCTION 7 chloroplastic"/>
    <property type="match status" value="1"/>
</dbReference>
<evidence type="ECO:0000256" key="4">
    <source>
        <dbReference type="RuleBase" id="RU369029"/>
    </source>
</evidence>
<protein>
    <recommendedName>
        <fullName evidence="4">Ninja-family protein</fullName>
    </recommendedName>
    <alternativeName>
        <fullName evidence="4">ABI-binding protein</fullName>
    </alternativeName>
</protein>
<dbReference type="Pfam" id="PF12095">
    <property type="entry name" value="CRR7"/>
    <property type="match status" value="1"/>
</dbReference>
<keyword evidence="8" id="KW-1185">Reference proteome</keyword>
<dbReference type="PANTHER" id="PTHR31413">
    <property type="entry name" value="AFP HOMOLOG 2"/>
    <property type="match status" value="1"/>
</dbReference>
<proteinExistence type="inferred from homology"/>
<feature type="compositionally biased region" description="Basic and acidic residues" evidence="5">
    <location>
        <begin position="150"/>
        <end position="163"/>
    </location>
</feature>
<dbReference type="GO" id="GO:0009737">
    <property type="term" value="P:response to abscisic acid"/>
    <property type="evidence" value="ECO:0007669"/>
    <property type="project" value="TreeGrafter"/>
</dbReference>
<evidence type="ECO:0000259" key="6">
    <source>
        <dbReference type="Pfam" id="PF07897"/>
    </source>
</evidence>
<feature type="compositionally biased region" description="Low complexity" evidence="5">
    <location>
        <begin position="244"/>
        <end position="253"/>
    </location>
</feature>
<dbReference type="AlphaFoldDB" id="A0AAN7KNH1"/>
<evidence type="ECO:0000313" key="8">
    <source>
        <dbReference type="Proteomes" id="UP001345219"/>
    </source>
</evidence>
<dbReference type="Proteomes" id="UP001345219">
    <property type="component" value="Chromosome 22"/>
</dbReference>
<dbReference type="GO" id="GO:0007165">
    <property type="term" value="P:signal transduction"/>
    <property type="evidence" value="ECO:0007669"/>
    <property type="project" value="InterPro"/>
</dbReference>
<comment type="similarity">
    <text evidence="2 4">Belongs to the Ninja family.</text>
</comment>
<sequence length="529" mass="58366">MAKAVEDCNPDTGRCIPMQMPGLLGNLSQDFISRTNFPQKSEDKVDGEGEVDLSLGLSLNGHFGVDPRANKFVRLSSIPEFMKPLSENRSMMTTASTPITRACSLPMENEEECKKRKAMQSLRRMEAKRKRTEKQRNSRAINCQNGPVVSEDRPDKDHGKDQFRNGSLDNSARKEADFGISNRGYGIKEADPEGKNDNNDLAVSQGSGISGLSEYEGLSVKGSYKCAELKSLSTAQSLSDNDRSSASTATATAQQGCSNNSSAPMVGTVCNELPISGNGLNGAYGNVFQNMPSVSTRGDGPHGKKIDGFLYRYKKGEEVKIVCMCHWIFLSPAEFVKHAGGEVFLKKGQVLEGFQSFDNDGRWKRGRIELRLLRGLNPLKEHDGDFAPGIANACACIRGTRLQAPTSSCSAIGEVSRVSFSYFNNFRLHGRSCPRDAVQVYAVRRRRAYSRTGTYVLLEPGQDEKFVTEEELKEKLKGWLENWPGKALPPDLARYETIDDAVSFLVSSVCELEIDGDVGSIQWYEVRLE</sequence>
<organism evidence="7 8">
    <name type="scientific">Trapa incisa</name>
    <dbReference type="NCBI Taxonomy" id="236973"/>
    <lineage>
        <taxon>Eukaryota</taxon>
        <taxon>Viridiplantae</taxon>
        <taxon>Streptophyta</taxon>
        <taxon>Embryophyta</taxon>
        <taxon>Tracheophyta</taxon>
        <taxon>Spermatophyta</taxon>
        <taxon>Magnoliopsida</taxon>
        <taxon>eudicotyledons</taxon>
        <taxon>Gunneridae</taxon>
        <taxon>Pentapetalae</taxon>
        <taxon>rosids</taxon>
        <taxon>malvids</taxon>
        <taxon>Myrtales</taxon>
        <taxon>Lythraceae</taxon>
        <taxon>Trapa</taxon>
    </lineage>
</organism>
<feature type="compositionally biased region" description="Polar residues" evidence="5">
    <location>
        <begin position="138"/>
        <end position="147"/>
    </location>
</feature>
<evidence type="ECO:0000256" key="5">
    <source>
        <dbReference type="SAM" id="MobiDB-lite"/>
    </source>
</evidence>
<feature type="compositionally biased region" description="Basic and acidic residues" evidence="5">
    <location>
        <begin position="186"/>
        <end position="198"/>
    </location>
</feature>
<dbReference type="InterPro" id="IPR021954">
    <property type="entry name" value="CRR7"/>
</dbReference>
<dbReference type="InterPro" id="IPR031307">
    <property type="entry name" value="Ninja_fam"/>
</dbReference>
<reference evidence="7 8" key="1">
    <citation type="journal article" date="2023" name="Hortic Res">
        <title>Pangenome of water caltrop reveals structural variations and asymmetric subgenome divergence after allopolyploidization.</title>
        <authorList>
            <person name="Zhang X."/>
            <person name="Chen Y."/>
            <person name="Wang L."/>
            <person name="Yuan Y."/>
            <person name="Fang M."/>
            <person name="Shi L."/>
            <person name="Lu R."/>
            <person name="Comes H.P."/>
            <person name="Ma Y."/>
            <person name="Chen Y."/>
            <person name="Huang G."/>
            <person name="Zhou Y."/>
            <person name="Zheng Z."/>
            <person name="Qiu Y."/>
        </authorList>
    </citation>
    <scope>NUCLEOTIDE SEQUENCE [LARGE SCALE GENOMIC DNA]</scope>
    <source>
        <tissue evidence="7">Roots</tissue>
    </source>
</reference>
<dbReference type="InterPro" id="IPR038150">
    <property type="entry name" value="CRR7-like_sf"/>
</dbReference>
<dbReference type="EMBL" id="JAXIOK010000004">
    <property type="protein sequence ID" value="KAK4772843.1"/>
    <property type="molecule type" value="Genomic_DNA"/>
</dbReference>
<feature type="region of interest" description="Disordered" evidence="5">
    <location>
        <begin position="183"/>
        <end position="202"/>
    </location>
</feature>
<evidence type="ECO:0000313" key="7">
    <source>
        <dbReference type="EMBL" id="KAK4772843.1"/>
    </source>
</evidence>
<evidence type="ECO:0000256" key="1">
    <source>
        <dbReference type="ARBA" id="ARBA00004123"/>
    </source>
</evidence>
<comment type="caution">
    <text evidence="7">The sequence shown here is derived from an EMBL/GenBank/DDBJ whole genome shotgun (WGS) entry which is preliminary data.</text>
</comment>
<dbReference type="GO" id="GO:0045892">
    <property type="term" value="P:negative regulation of DNA-templated transcription"/>
    <property type="evidence" value="ECO:0007669"/>
    <property type="project" value="TreeGrafter"/>
</dbReference>
<comment type="subcellular location">
    <subcellularLocation>
        <location evidence="1 4">Nucleus</location>
    </subcellularLocation>
</comment>
<dbReference type="Gene3D" id="3.90.940.40">
    <property type="entry name" value="Protein CHLORORESPIRATORY REDUCTION 7"/>
    <property type="match status" value="1"/>
</dbReference>
<dbReference type="InterPro" id="IPR012463">
    <property type="entry name" value="Ninja_motif"/>
</dbReference>
<dbReference type="GO" id="GO:0005634">
    <property type="term" value="C:nucleus"/>
    <property type="evidence" value="ECO:0007669"/>
    <property type="project" value="UniProtKB-SubCell"/>
</dbReference>
<evidence type="ECO:0000256" key="3">
    <source>
        <dbReference type="ARBA" id="ARBA00023242"/>
    </source>
</evidence>
<name>A0AAN7KNH1_9MYRT</name>
<dbReference type="PANTHER" id="PTHR31413:SF31">
    <property type="entry name" value="NINJA-FAMILY PROTEIN AFP3"/>
    <property type="match status" value="1"/>
</dbReference>
<feature type="domain" description="Ethylene-responsive binding factor-associated repression" evidence="6">
    <location>
        <begin position="46"/>
        <end position="80"/>
    </location>
</feature>
<dbReference type="Pfam" id="PF16136">
    <property type="entry name" value="NLS_NINJA_AFP"/>
    <property type="match status" value="1"/>
</dbReference>
<comment type="function">
    <text evidence="4">Acts as a negative regulator of abscisic acid (ABA) response.</text>
</comment>
<feature type="region of interest" description="Disordered" evidence="5">
    <location>
        <begin position="237"/>
        <end position="259"/>
    </location>
</feature>
<gene>
    <name evidence="7" type="ORF">SAY87_027862</name>
</gene>
<evidence type="ECO:0000256" key="2">
    <source>
        <dbReference type="ARBA" id="ARBA00006081"/>
    </source>
</evidence>
<dbReference type="InterPro" id="IPR032310">
    <property type="entry name" value="NLS_NINJA_AFP-like"/>
</dbReference>
<feature type="region of interest" description="Disordered" evidence="5">
    <location>
        <begin position="115"/>
        <end position="177"/>
    </location>
</feature>